<feature type="chain" id="PRO_5046168172" evidence="1">
    <location>
        <begin position="19"/>
        <end position="491"/>
    </location>
</feature>
<evidence type="ECO:0000313" key="2">
    <source>
        <dbReference type="EMBL" id="NMG14523.1"/>
    </source>
</evidence>
<sequence length="491" mass="53719">MKLLALAGAVIVVGNANAQVFTVRPSIYSRLTYSDNASATEGGGDWVAEIAPGIAVARDRGRVTGSLDARLRSIVHGNDSERDSTFVAMQGQGQVEAVEDVLFLDMSASISRNNTSDLRGRATQDFLSTDSANETRVFSLGPRLHFRLGAGPQGVASYRMNWFDGGGGILSRTVANTRGQLSDPQAFGRGGWSLDYSRVDTRYDEVANSEVTEEVVRATMFLRVSPEFRLRAIAGHESNEYSVRSGESGTITGAGFDWNPTPRTALSATAEDRIFGRGYYLNFNHRRPLSWWDISYSRDISSSLQTNGSVFDDPAFRSLFDALADEIPDLFEREVLVRQQLGYPALGVRDTFVTNNYFLARTLRGSVSLLGARNVLTFSLQRTERSRLGDPFISDPRDDLAVFDAVTTRSATVSLSHSLSPAASLNTSLVRSYAEGRGADDAETRRTTFSLGLSTRLGRRTAGSLTYRHQRATGASDFRENILTASLGMQF</sequence>
<dbReference type="EMBL" id="WTVP01000005">
    <property type="protein sequence ID" value="NMG14523.1"/>
    <property type="molecule type" value="Genomic_DNA"/>
</dbReference>
<dbReference type="SUPFAM" id="SSF56935">
    <property type="entry name" value="Porins"/>
    <property type="match status" value="1"/>
</dbReference>
<organism evidence="2 3">
    <name type="scientific">Aromatoleum bremense</name>
    <dbReference type="NCBI Taxonomy" id="76115"/>
    <lineage>
        <taxon>Bacteria</taxon>
        <taxon>Pseudomonadati</taxon>
        <taxon>Pseudomonadota</taxon>
        <taxon>Betaproteobacteria</taxon>
        <taxon>Rhodocyclales</taxon>
        <taxon>Rhodocyclaceae</taxon>
        <taxon>Aromatoleum</taxon>
    </lineage>
</organism>
<accession>A0ABX1NRW2</accession>
<dbReference type="InterPro" id="IPR017467">
    <property type="entry name" value="CHP03016_PEP-CTERM"/>
</dbReference>
<gene>
    <name evidence="2" type="ORF">GPA24_03020</name>
</gene>
<protein>
    <submittedName>
        <fullName evidence="2">TIGR03016 family PEP-CTERM system-associated outer membrane protein</fullName>
    </submittedName>
</protein>
<keyword evidence="1" id="KW-0732">Signal</keyword>
<proteinExistence type="predicted"/>
<dbReference type="NCBIfam" id="TIGR03016">
    <property type="entry name" value="pepcterm_hypo_1"/>
    <property type="match status" value="1"/>
</dbReference>
<keyword evidence="3" id="KW-1185">Reference proteome</keyword>
<name>A0ABX1NRW2_9RHOO</name>
<reference evidence="2 3" key="1">
    <citation type="submission" date="2019-12" db="EMBL/GenBank/DDBJ databases">
        <title>Comparative genomics gives insights into the taxonomy of the Azoarcus-Aromatoleum group and reveals separate origins of nif in the plant-associated Azoarcus and non-plant-associated Aromatoleum sub-groups.</title>
        <authorList>
            <person name="Lafos M."/>
            <person name="Maluk M."/>
            <person name="Batista M."/>
            <person name="Junghare M."/>
            <person name="Carmona M."/>
            <person name="Faoro H."/>
            <person name="Cruz L.M."/>
            <person name="Battistoni F."/>
            <person name="De Souza E."/>
            <person name="Pedrosa F."/>
            <person name="Chen W.-M."/>
            <person name="Poole P.S."/>
            <person name="Dixon R.A."/>
            <person name="James E.K."/>
        </authorList>
    </citation>
    <scope>NUCLEOTIDE SEQUENCE [LARGE SCALE GENOMIC DNA]</scope>
    <source>
        <strain evidence="2 3">PbN1</strain>
    </source>
</reference>
<evidence type="ECO:0000313" key="3">
    <source>
        <dbReference type="Proteomes" id="UP000633943"/>
    </source>
</evidence>
<feature type="signal peptide" evidence="1">
    <location>
        <begin position="1"/>
        <end position="18"/>
    </location>
</feature>
<evidence type="ECO:0000256" key="1">
    <source>
        <dbReference type="SAM" id="SignalP"/>
    </source>
</evidence>
<comment type="caution">
    <text evidence="2">The sequence shown here is derived from an EMBL/GenBank/DDBJ whole genome shotgun (WGS) entry which is preliminary data.</text>
</comment>
<dbReference type="RefSeq" id="WP_169201306.1">
    <property type="nucleotide sequence ID" value="NZ_CP059467.1"/>
</dbReference>
<dbReference type="Proteomes" id="UP000633943">
    <property type="component" value="Unassembled WGS sequence"/>
</dbReference>